<organism evidence="11 12">
    <name type="scientific">Rehmannia glutinosa</name>
    <name type="common">Chinese foxglove</name>
    <dbReference type="NCBI Taxonomy" id="99300"/>
    <lineage>
        <taxon>Eukaryota</taxon>
        <taxon>Viridiplantae</taxon>
        <taxon>Streptophyta</taxon>
        <taxon>Embryophyta</taxon>
        <taxon>Tracheophyta</taxon>
        <taxon>Spermatophyta</taxon>
        <taxon>Magnoliopsida</taxon>
        <taxon>eudicotyledons</taxon>
        <taxon>Gunneridae</taxon>
        <taxon>Pentapetalae</taxon>
        <taxon>asterids</taxon>
        <taxon>lamiids</taxon>
        <taxon>Lamiales</taxon>
        <taxon>Orobanchaceae</taxon>
        <taxon>Rehmannieae</taxon>
        <taxon>Rehmannia</taxon>
    </lineage>
</organism>
<evidence type="ECO:0000256" key="4">
    <source>
        <dbReference type="ARBA" id="ARBA00022927"/>
    </source>
</evidence>
<evidence type="ECO:0000313" key="12">
    <source>
        <dbReference type="Proteomes" id="UP001318860"/>
    </source>
</evidence>
<evidence type="ECO:0000256" key="9">
    <source>
        <dbReference type="SAM" id="MobiDB-lite"/>
    </source>
</evidence>
<dbReference type="EMBL" id="JABTTQ020000013">
    <property type="protein sequence ID" value="KAK6143308.1"/>
    <property type="molecule type" value="Genomic_DNA"/>
</dbReference>
<feature type="region of interest" description="Disordered" evidence="9">
    <location>
        <begin position="123"/>
        <end position="157"/>
    </location>
</feature>
<dbReference type="NCBIfam" id="TIGR01411">
    <property type="entry name" value="tatAE"/>
    <property type="match status" value="1"/>
</dbReference>
<comment type="caution">
    <text evidence="11">The sequence shown here is derived from an EMBL/GenBank/DDBJ whole genome shotgun (WGS) entry which is preliminary data.</text>
</comment>
<comment type="function">
    <text evidence="8">Part of the twin-arginine translocation (Tat) system that transports large folded proteins containing a characteristic twin-arginine motif in their signal peptide across the thylakoid membrane. Involved in delta pH-dependent protein transport required for chloroplast development, especially thylakoid membrane formation. TATC and TATB mediate precursor recognition, whereas TATA facilitates translocation.</text>
</comment>
<evidence type="ECO:0000256" key="1">
    <source>
        <dbReference type="ARBA" id="ARBA00004581"/>
    </source>
</evidence>
<comment type="subcellular location">
    <subcellularLocation>
        <location evidence="1">Plastid</location>
        <location evidence="1">Chloroplast thylakoid membrane</location>
        <topology evidence="1">Single-pass membrane protein</topology>
    </subcellularLocation>
</comment>
<proteinExistence type="predicted"/>
<keyword evidence="6" id="KW-0811">Translocation</keyword>
<gene>
    <name evidence="11" type="ORF">DH2020_023656</name>
</gene>
<reference evidence="11 12" key="1">
    <citation type="journal article" date="2021" name="Comput. Struct. Biotechnol. J.">
        <title>De novo genome assembly of the potent medicinal plant Rehmannia glutinosa using nanopore technology.</title>
        <authorList>
            <person name="Ma L."/>
            <person name="Dong C."/>
            <person name="Song C."/>
            <person name="Wang X."/>
            <person name="Zheng X."/>
            <person name="Niu Y."/>
            <person name="Chen S."/>
            <person name="Feng W."/>
        </authorList>
    </citation>
    <scope>NUCLEOTIDE SEQUENCE [LARGE SCALE GENOMIC DNA]</scope>
    <source>
        <strain evidence="11">DH-2019</strain>
    </source>
</reference>
<accession>A0ABR0W6N0</accession>
<feature type="transmembrane region" description="Helical" evidence="10">
    <location>
        <begin position="57"/>
        <end position="81"/>
    </location>
</feature>
<keyword evidence="2" id="KW-0813">Transport</keyword>
<protein>
    <submittedName>
        <fullName evidence="11">Uncharacterized protein</fullName>
    </submittedName>
</protein>
<keyword evidence="5 10" id="KW-1133">Transmembrane helix</keyword>
<dbReference type="Proteomes" id="UP001318860">
    <property type="component" value="Unassembled WGS sequence"/>
</dbReference>
<evidence type="ECO:0000256" key="10">
    <source>
        <dbReference type="SAM" id="Phobius"/>
    </source>
</evidence>
<name>A0ABR0W6N0_REHGL</name>
<keyword evidence="7 10" id="KW-0472">Membrane</keyword>
<keyword evidence="12" id="KW-1185">Reference proteome</keyword>
<evidence type="ECO:0000256" key="6">
    <source>
        <dbReference type="ARBA" id="ARBA00023010"/>
    </source>
</evidence>
<evidence type="ECO:0000313" key="11">
    <source>
        <dbReference type="EMBL" id="KAK6143308.1"/>
    </source>
</evidence>
<evidence type="ECO:0000256" key="8">
    <source>
        <dbReference type="ARBA" id="ARBA00025340"/>
    </source>
</evidence>
<dbReference type="InterPro" id="IPR006312">
    <property type="entry name" value="TatA/E"/>
</dbReference>
<keyword evidence="4" id="KW-0653">Protein transport</keyword>
<dbReference type="Pfam" id="PF02416">
    <property type="entry name" value="TatA_B_E"/>
    <property type="match status" value="1"/>
</dbReference>
<dbReference type="PANTHER" id="PTHR33162:SF1">
    <property type="entry name" value="SEC-INDEPENDENT PROTEIN TRANSLOCASE PROTEIN TATA, CHLOROPLASTIC"/>
    <property type="match status" value="1"/>
</dbReference>
<evidence type="ECO:0000256" key="5">
    <source>
        <dbReference type="ARBA" id="ARBA00022989"/>
    </source>
</evidence>
<keyword evidence="3 10" id="KW-0812">Transmembrane</keyword>
<dbReference type="PANTHER" id="PTHR33162">
    <property type="entry name" value="SEC-INDEPENDENT PROTEIN TRANSLOCASE PROTEIN TATA, CHLOROPLASTIC"/>
    <property type="match status" value="1"/>
</dbReference>
<evidence type="ECO:0000256" key="3">
    <source>
        <dbReference type="ARBA" id="ARBA00022692"/>
    </source>
</evidence>
<evidence type="ECO:0000256" key="7">
    <source>
        <dbReference type="ARBA" id="ARBA00023136"/>
    </source>
</evidence>
<dbReference type="InterPro" id="IPR003369">
    <property type="entry name" value="TatA/B/E"/>
</dbReference>
<sequence>MAAVSSSNVTASFSINPSRKITSLSSSSSVFFSYNITNRTGLGLDVGRPRTAKRRGLSCNCLFGLGVPELAVIAGVAALVFGPKQLPEVGRSFGKTIKSFQQLIDFRDLRFDDEVVAAKEFETELKKDTTAEEPSSGDKITTGNEENQQEAKVPRMK</sequence>
<dbReference type="Gene3D" id="1.20.5.3310">
    <property type="match status" value="1"/>
</dbReference>
<evidence type="ECO:0000256" key="2">
    <source>
        <dbReference type="ARBA" id="ARBA00022448"/>
    </source>
</evidence>